<dbReference type="GO" id="GO:0046872">
    <property type="term" value="F:metal ion binding"/>
    <property type="evidence" value="ECO:0007669"/>
    <property type="project" value="UniProtKB-KW"/>
</dbReference>
<dbReference type="InterPro" id="IPR004843">
    <property type="entry name" value="Calcineurin-like_PHP"/>
</dbReference>
<dbReference type="PANTHER" id="PTHR42988:SF2">
    <property type="entry name" value="CYCLIC NUCLEOTIDE PHOSPHODIESTERASE CBUA0032-RELATED"/>
    <property type="match status" value="1"/>
</dbReference>
<evidence type="ECO:0000313" key="5">
    <source>
        <dbReference type="EMBL" id="QEL11674.1"/>
    </source>
</evidence>
<proteinExistence type="inferred from homology"/>
<dbReference type="Gene3D" id="3.60.21.10">
    <property type="match status" value="1"/>
</dbReference>
<sequence length="242" mass="26548">MRLIQISDLHLSADPEAEYRGVHARRHCEAILEDIKAHHPELVLVTGDISEDGSVASYRVAADCLDRLGCDWAWLPGNHDERSAMAQVRALPGQLTIEGWQLLLLDTRVSGEVGGRVGQAALEQLSEQLLADSRPALIAMHHPPVSVNSAWMDGAGVADRDAFWQTLALYDQVQLVIAGHVHHVFETRQQEVAVQTVPAVSQQFAPASAEFTLDDTARPGYRIIELADSGAWQSRVVRVEVS</sequence>
<dbReference type="InterPro" id="IPR029052">
    <property type="entry name" value="Metallo-depent_PP-like"/>
</dbReference>
<reference evidence="5 6" key="1">
    <citation type="submission" date="2019-08" db="EMBL/GenBank/DDBJ databases">
        <title>Complete genome sequence of Kushneria sp. YCWA18, a halophilic phosphate-solubilizing bacterium isolated from Daqiao saltern in China.</title>
        <authorList>
            <person name="Du G.-X."/>
            <person name="Qu L.-Y."/>
        </authorList>
    </citation>
    <scope>NUCLEOTIDE SEQUENCE [LARGE SCALE GENOMIC DNA]</scope>
    <source>
        <strain evidence="5 6">YCWA18</strain>
    </source>
</reference>
<dbReference type="Pfam" id="PF00149">
    <property type="entry name" value="Metallophos"/>
    <property type="match status" value="1"/>
</dbReference>
<dbReference type="AlphaFoldDB" id="A0A1S1NWG8"/>
<dbReference type="KEGG" id="kuy:FY550_11355"/>
<dbReference type="STRING" id="657387.BH688_10280"/>
<evidence type="ECO:0000256" key="3">
    <source>
        <dbReference type="ARBA" id="ARBA00023004"/>
    </source>
</evidence>
<dbReference type="Proteomes" id="UP000322553">
    <property type="component" value="Chromosome"/>
</dbReference>
<evidence type="ECO:0000256" key="4">
    <source>
        <dbReference type="ARBA" id="ARBA00025742"/>
    </source>
</evidence>
<keyword evidence="2" id="KW-0378">Hydrolase</keyword>
<dbReference type="EMBL" id="CP043420">
    <property type="protein sequence ID" value="QEL11674.1"/>
    <property type="molecule type" value="Genomic_DNA"/>
</dbReference>
<organism evidence="5 6">
    <name type="scientific">Kushneria phosphatilytica</name>
    <dbReference type="NCBI Taxonomy" id="657387"/>
    <lineage>
        <taxon>Bacteria</taxon>
        <taxon>Pseudomonadati</taxon>
        <taxon>Pseudomonadota</taxon>
        <taxon>Gammaproteobacteria</taxon>
        <taxon>Oceanospirillales</taxon>
        <taxon>Halomonadaceae</taxon>
        <taxon>Kushneria</taxon>
    </lineage>
</organism>
<dbReference type="InterPro" id="IPR050884">
    <property type="entry name" value="CNP_phosphodiesterase-III"/>
</dbReference>
<dbReference type="PANTHER" id="PTHR42988">
    <property type="entry name" value="PHOSPHOHYDROLASE"/>
    <property type="match status" value="1"/>
</dbReference>
<name>A0A1S1NWG8_9GAMM</name>
<dbReference type="RefSeq" id="WP_070979134.1">
    <property type="nucleotide sequence ID" value="NZ_CP043420.1"/>
</dbReference>
<keyword evidence="3" id="KW-0408">Iron</keyword>
<dbReference type="GO" id="GO:0016787">
    <property type="term" value="F:hydrolase activity"/>
    <property type="evidence" value="ECO:0007669"/>
    <property type="project" value="UniProtKB-KW"/>
</dbReference>
<keyword evidence="6" id="KW-1185">Reference proteome</keyword>
<comment type="similarity">
    <text evidence="4">Belongs to the cyclic nucleotide phosphodiesterase class-III family.</text>
</comment>
<keyword evidence="1" id="KW-0479">Metal-binding</keyword>
<evidence type="ECO:0000256" key="2">
    <source>
        <dbReference type="ARBA" id="ARBA00022801"/>
    </source>
</evidence>
<accession>A0A1S1NWG8</accession>
<evidence type="ECO:0000313" key="6">
    <source>
        <dbReference type="Proteomes" id="UP000322553"/>
    </source>
</evidence>
<gene>
    <name evidence="5" type="ORF">FY550_11355</name>
</gene>
<dbReference type="SUPFAM" id="SSF56300">
    <property type="entry name" value="Metallo-dependent phosphatases"/>
    <property type="match status" value="1"/>
</dbReference>
<protein>
    <submittedName>
        <fullName evidence="5">Phosphodiesterase</fullName>
    </submittedName>
</protein>
<dbReference type="OrthoDB" id="9784378at2"/>
<evidence type="ECO:0000256" key="1">
    <source>
        <dbReference type="ARBA" id="ARBA00022723"/>
    </source>
</evidence>